<feature type="region of interest" description="Disordered" evidence="1">
    <location>
        <begin position="166"/>
        <end position="187"/>
    </location>
</feature>
<feature type="compositionally biased region" description="Basic and acidic residues" evidence="1">
    <location>
        <begin position="266"/>
        <end position="278"/>
    </location>
</feature>
<feature type="region of interest" description="Disordered" evidence="1">
    <location>
        <begin position="243"/>
        <end position="321"/>
    </location>
</feature>
<name>A0A8K0P246_LADFU</name>
<keyword evidence="4" id="KW-1185">Reference proteome</keyword>
<feature type="signal peptide" evidence="2">
    <location>
        <begin position="1"/>
        <end position="18"/>
    </location>
</feature>
<organism evidence="3 4">
    <name type="scientific">Ladona fulva</name>
    <name type="common">Scarce chaser dragonfly</name>
    <name type="synonym">Libellula fulva</name>
    <dbReference type="NCBI Taxonomy" id="123851"/>
    <lineage>
        <taxon>Eukaryota</taxon>
        <taxon>Metazoa</taxon>
        <taxon>Ecdysozoa</taxon>
        <taxon>Arthropoda</taxon>
        <taxon>Hexapoda</taxon>
        <taxon>Insecta</taxon>
        <taxon>Pterygota</taxon>
        <taxon>Palaeoptera</taxon>
        <taxon>Odonata</taxon>
        <taxon>Epiprocta</taxon>
        <taxon>Anisoptera</taxon>
        <taxon>Libelluloidea</taxon>
        <taxon>Libellulidae</taxon>
        <taxon>Ladona</taxon>
    </lineage>
</organism>
<dbReference type="OrthoDB" id="8196056at2759"/>
<feature type="region of interest" description="Disordered" evidence="1">
    <location>
        <begin position="739"/>
        <end position="760"/>
    </location>
</feature>
<dbReference type="Proteomes" id="UP000792457">
    <property type="component" value="Unassembled WGS sequence"/>
</dbReference>
<comment type="caution">
    <text evidence="3">The sequence shown here is derived from an EMBL/GenBank/DDBJ whole genome shotgun (WGS) entry which is preliminary data.</text>
</comment>
<proteinExistence type="predicted"/>
<evidence type="ECO:0000313" key="3">
    <source>
        <dbReference type="EMBL" id="KAG8233000.1"/>
    </source>
</evidence>
<protein>
    <submittedName>
        <fullName evidence="3">Uncharacterized protein</fullName>
    </submittedName>
</protein>
<evidence type="ECO:0000256" key="1">
    <source>
        <dbReference type="SAM" id="MobiDB-lite"/>
    </source>
</evidence>
<dbReference type="AlphaFoldDB" id="A0A8K0P246"/>
<feature type="compositionally biased region" description="Basic and acidic residues" evidence="1">
    <location>
        <begin position="290"/>
        <end position="305"/>
    </location>
</feature>
<sequence>MELLRATLFFTLLALAHSRPNDTPLELSPQLKASARQLVTALRIEEPPPGSLTEIVRVPSHSKVGPESTLIVRKSKSSPAAASSPVGVAVPPPISITSAPLEMEEKDAANAENRRGRKISRQLSHIDSDGIIVIEGIRVPDDEDDKRGKVWRNARVINNRLVPGTGREPSYANSNGRGISTREAEPNRPRMLMFGGGNEPTNIVSASLLYDGAPAVTRREPITEAGVRTPVLQYAHPELGVQEARPAPLEEPERGISPSIYGGRRSHQDDDSMHDDHSPFSYEPAAIDSSHQRSQDLERQPERPKTLSYFLSPQDNLAETDEENDAYYKYKSYRQGYGPYNGGKDHYRYKYASNQLPMQRPVRPPPPPPQRYPSYESAAYERQGKQPGGTYYPPQPLQDAQPTPFPDLSVPAGLFEGLILDHTGALGKSLWQRIGDHIRTHVQTGVERMSDITRPIVEVTRKIGHNLGFTQQKPISEASEKLGVVAPAGGIGHALASKAIILPALGLMAGGAALGLGAVAVGRFVDATSKSSIVYADVGDDIGAPPDYEGRSARTKRSVGGYGERESDENFLDRFEVRHEDVLNKLQQYGVDAWKETPCAKRIFCDVMTQQPVDTVTLMEKRMSTFLSLVIQWDDGLRQPVNHQIRGRLLQRSISDGKRGRASMEGLKVLGVRSSSSALSSLQKECPEDSIRCAGALIHPSVAEGVSMHLSDVMDAVRRRDCSAFVCSEQQMRLEQKTLRGGGGGEVDGSRVMAPAPGPR</sequence>
<reference evidence="3" key="2">
    <citation type="submission" date="2017-10" db="EMBL/GenBank/DDBJ databases">
        <title>Ladona fulva Genome sequencing and assembly.</title>
        <authorList>
            <person name="Murali S."/>
            <person name="Richards S."/>
            <person name="Bandaranaike D."/>
            <person name="Bellair M."/>
            <person name="Blankenburg K."/>
            <person name="Chao H."/>
            <person name="Dinh H."/>
            <person name="Doddapaneni H."/>
            <person name="Dugan-Rocha S."/>
            <person name="Elkadiri S."/>
            <person name="Gnanaolivu R."/>
            <person name="Hernandez B."/>
            <person name="Skinner E."/>
            <person name="Javaid M."/>
            <person name="Lee S."/>
            <person name="Li M."/>
            <person name="Ming W."/>
            <person name="Munidasa M."/>
            <person name="Muniz J."/>
            <person name="Nguyen L."/>
            <person name="Hughes D."/>
            <person name="Osuji N."/>
            <person name="Pu L.-L."/>
            <person name="Puazo M."/>
            <person name="Qu C."/>
            <person name="Quiroz J."/>
            <person name="Raj R."/>
            <person name="Weissenberger G."/>
            <person name="Xin Y."/>
            <person name="Zou X."/>
            <person name="Han Y."/>
            <person name="Worley K."/>
            <person name="Muzny D."/>
            <person name="Gibbs R."/>
        </authorList>
    </citation>
    <scope>NUCLEOTIDE SEQUENCE</scope>
    <source>
        <strain evidence="3">Sampled in the wild</strain>
    </source>
</reference>
<feature type="region of interest" description="Disordered" evidence="1">
    <location>
        <begin position="380"/>
        <end position="402"/>
    </location>
</feature>
<accession>A0A8K0P246</accession>
<evidence type="ECO:0000313" key="4">
    <source>
        <dbReference type="Proteomes" id="UP000792457"/>
    </source>
</evidence>
<keyword evidence="2" id="KW-0732">Signal</keyword>
<evidence type="ECO:0000256" key="2">
    <source>
        <dbReference type="SAM" id="SignalP"/>
    </source>
</evidence>
<feature type="chain" id="PRO_5035467642" evidence="2">
    <location>
        <begin position="19"/>
        <end position="760"/>
    </location>
</feature>
<reference evidence="3" key="1">
    <citation type="submission" date="2013-04" db="EMBL/GenBank/DDBJ databases">
        <authorList>
            <person name="Qu J."/>
            <person name="Murali S.C."/>
            <person name="Bandaranaike D."/>
            <person name="Bellair M."/>
            <person name="Blankenburg K."/>
            <person name="Chao H."/>
            <person name="Dinh H."/>
            <person name="Doddapaneni H."/>
            <person name="Downs B."/>
            <person name="Dugan-Rocha S."/>
            <person name="Elkadiri S."/>
            <person name="Gnanaolivu R.D."/>
            <person name="Hernandez B."/>
            <person name="Javaid M."/>
            <person name="Jayaseelan J.C."/>
            <person name="Lee S."/>
            <person name="Li M."/>
            <person name="Ming W."/>
            <person name="Munidasa M."/>
            <person name="Muniz J."/>
            <person name="Nguyen L."/>
            <person name="Ongeri F."/>
            <person name="Osuji N."/>
            <person name="Pu L.-L."/>
            <person name="Puazo M."/>
            <person name="Qu C."/>
            <person name="Quiroz J."/>
            <person name="Raj R."/>
            <person name="Weissenberger G."/>
            <person name="Xin Y."/>
            <person name="Zou X."/>
            <person name="Han Y."/>
            <person name="Richards S."/>
            <person name="Worley K."/>
            <person name="Muzny D."/>
            <person name="Gibbs R."/>
        </authorList>
    </citation>
    <scope>NUCLEOTIDE SEQUENCE</scope>
    <source>
        <strain evidence="3">Sampled in the wild</strain>
    </source>
</reference>
<dbReference type="EMBL" id="KZ308679">
    <property type="protein sequence ID" value="KAG8233000.1"/>
    <property type="molecule type" value="Genomic_DNA"/>
</dbReference>
<feature type="region of interest" description="Disordered" evidence="1">
    <location>
        <begin position="546"/>
        <end position="565"/>
    </location>
</feature>
<gene>
    <name evidence="3" type="ORF">J437_LFUL013664</name>
</gene>